<feature type="transmembrane region" description="Helical" evidence="1">
    <location>
        <begin position="25"/>
        <end position="44"/>
    </location>
</feature>
<keyword evidence="1" id="KW-1133">Transmembrane helix</keyword>
<evidence type="ECO:0000313" key="3">
    <source>
        <dbReference type="Proteomes" id="UP000604046"/>
    </source>
</evidence>
<keyword evidence="3" id="KW-1185">Reference proteome</keyword>
<dbReference type="Proteomes" id="UP000604046">
    <property type="component" value="Unassembled WGS sequence"/>
</dbReference>
<dbReference type="EMBL" id="CAJNDS010002157">
    <property type="protein sequence ID" value="CAE7355015.1"/>
    <property type="molecule type" value="Genomic_DNA"/>
</dbReference>
<keyword evidence="1" id="KW-0812">Transmembrane</keyword>
<dbReference type="AlphaFoldDB" id="A0A812PM51"/>
<keyword evidence="1" id="KW-0472">Membrane</keyword>
<comment type="caution">
    <text evidence="2">The sequence shown here is derived from an EMBL/GenBank/DDBJ whole genome shotgun (WGS) entry which is preliminary data.</text>
</comment>
<accession>A0A812PM51</accession>
<feature type="non-terminal residue" evidence="2">
    <location>
        <position position="1"/>
    </location>
</feature>
<gene>
    <name evidence="2" type="ORF">SNAT2548_LOCUS18841</name>
</gene>
<evidence type="ECO:0000313" key="2">
    <source>
        <dbReference type="EMBL" id="CAE7355015.1"/>
    </source>
</evidence>
<proteinExistence type="predicted"/>
<evidence type="ECO:0000256" key="1">
    <source>
        <dbReference type="SAM" id="Phobius"/>
    </source>
</evidence>
<protein>
    <submittedName>
        <fullName evidence="2">Uncharacterized protein</fullName>
    </submittedName>
</protein>
<organism evidence="2 3">
    <name type="scientific">Symbiodinium natans</name>
    <dbReference type="NCBI Taxonomy" id="878477"/>
    <lineage>
        <taxon>Eukaryota</taxon>
        <taxon>Sar</taxon>
        <taxon>Alveolata</taxon>
        <taxon>Dinophyceae</taxon>
        <taxon>Suessiales</taxon>
        <taxon>Symbiodiniaceae</taxon>
        <taxon>Symbiodinium</taxon>
    </lineage>
</organism>
<reference evidence="2" key="1">
    <citation type="submission" date="2021-02" db="EMBL/GenBank/DDBJ databases">
        <authorList>
            <person name="Dougan E. K."/>
            <person name="Rhodes N."/>
            <person name="Thang M."/>
            <person name="Chan C."/>
        </authorList>
    </citation>
    <scope>NUCLEOTIDE SEQUENCE</scope>
</reference>
<dbReference type="OrthoDB" id="10491818at2759"/>
<name>A0A812PM51_9DINO</name>
<sequence>MAGDVEIVQMLPEMLAWTKRFQRRLWGLVGAYSSSITAIVQRVFSDPEVFQK</sequence>